<proteinExistence type="predicted"/>
<protein>
    <submittedName>
        <fullName evidence="1">Uncharacterized protein</fullName>
    </submittedName>
</protein>
<organism evidence="1">
    <name type="scientific">bioreactor metagenome</name>
    <dbReference type="NCBI Taxonomy" id="1076179"/>
    <lineage>
        <taxon>unclassified sequences</taxon>
        <taxon>metagenomes</taxon>
        <taxon>ecological metagenomes</taxon>
    </lineage>
</organism>
<dbReference type="EMBL" id="VSSQ01000147">
    <property type="protein sequence ID" value="MPL81210.1"/>
    <property type="molecule type" value="Genomic_DNA"/>
</dbReference>
<evidence type="ECO:0000313" key="1">
    <source>
        <dbReference type="EMBL" id="MPL81210.1"/>
    </source>
</evidence>
<gene>
    <name evidence="1" type="ORF">SDC9_27124</name>
</gene>
<sequence>MFKLRPELILIFHVIVQLHMDNHHPVFTLGVGLSLFNLLVAEYILFKRFGHLLFHLCRRSTGVHSYNQTLPYCKGWKLLFGHFVQCINTKQYQHRHKQNYNLPVPHSQLYNSCLLTAHLCSIFIPSLIFCIPSTTTLSPADTAPNTSTPLADSDSIST</sequence>
<name>A0A644UQ96_9ZZZZ</name>
<comment type="caution">
    <text evidence="1">The sequence shown here is derived from an EMBL/GenBank/DDBJ whole genome shotgun (WGS) entry which is preliminary data.</text>
</comment>
<dbReference type="AlphaFoldDB" id="A0A644UQ96"/>
<accession>A0A644UQ96</accession>
<reference evidence="1" key="1">
    <citation type="submission" date="2019-08" db="EMBL/GenBank/DDBJ databases">
        <authorList>
            <person name="Kucharzyk K."/>
            <person name="Murdoch R.W."/>
            <person name="Higgins S."/>
            <person name="Loffler F."/>
        </authorList>
    </citation>
    <scope>NUCLEOTIDE SEQUENCE</scope>
</reference>